<dbReference type="GO" id="GO:0000785">
    <property type="term" value="C:chromatin"/>
    <property type="evidence" value="ECO:0007669"/>
    <property type="project" value="TreeGrafter"/>
</dbReference>
<comment type="caution">
    <text evidence="9">The sequence shown here is derived from an EMBL/GenBank/DDBJ whole genome shotgun (WGS) entry which is preliminary data.</text>
</comment>
<evidence type="ECO:0000256" key="5">
    <source>
        <dbReference type="ARBA" id="ARBA00023204"/>
    </source>
</evidence>
<dbReference type="InterPro" id="IPR016024">
    <property type="entry name" value="ARM-type_fold"/>
</dbReference>
<keyword evidence="6" id="KW-0539">Nucleus</keyword>
<evidence type="ECO:0000256" key="8">
    <source>
        <dbReference type="SAM" id="MobiDB-lite"/>
    </source>
</evidence>
<evidence type="ECO:0000313" key="9">
    <source>
        <dbReference type="EMBL" id="TVU11561.1"/>
    </source>
</evidence>
<dbReference type="GO" id="GO:0051301">
    <property type="term" value="P:cell division"/>
    <property type="evidence" value="ECO:0007669"/>
    <property type="project" value="UniProtKB-KW"/>
</dbReference>
<keyword evidence="5" id="KW-0234">DNA repair</keyword>
<reference evidence="9 10" key="1">
    <citation type="journal article" date="2019" name="Sci. Rep.">
        <title>A high-quality genome of Eragrostis curvula grass provides insights into Poaceae evolution and supports new strategies to enhance forage quality.</title>
        <authorList>
            <person name="Carballo J."/>
            <person name="Santos B.A.C.M."/>
            <person name="Zappacosta D."/>
            <person name="Garbus I."/>
            <person name="Selva J.P."/>
            <person name="Gallo C.A."/>
            <person name="Diaz A."/>
            <person name="Albertini E."/>
            <person name="Caccamo M."/>
            <person name="Echenique V."/>
        </authorList>
    </citation>
    <scope>NUCLEOTIDE SEQUENCE [LARGE SCALE GENOMIC DNA]</scope>
    <source>
        <strain evidence="10">cv. Victoria</strain>
        <tissue evidence="9">Leaf</tissue>
    </source>
</reference>
<dbReference type="EMBL" id="RWGY01000039">
    <property type="protein sequence ID" value="TVU11561.1"/>
    <property type="molecule type" value="Genomic_DNA"/>
</dbReference>
<dbReference type="InterPro" id="IPR039776">
    <property type="entry name" value="Pds5"/>
</dbReference>
<keyword evidence="3" id="KW-0227">DNA damage</keyword>
<dbReference type="Gramene" id="TVU11561">
    <property type="protein sequence ID" value="TVU11561"/>
    <property type="gene ID" value="EJB05_45154"/>
</dbReference>
<feature type="region of interest" description="Disordered" evidence="8">
    <location>
        <begin position="509"/>
        <end position="529"/>
    </location>
</feature>
<evidence type="ECO:0000256" key="4">
    <source>
        <dbReference type="ARBA" id="ARBA00022776"/>
    </source>
</evidence>
<evidence type="ECO:0000256" key="3">
    <source>
        <dbReference type="ARBA" id="ARBA00022763"/>
    </source>
</evidence>
<dbReference type="Proteomes" id="UP000324897">
    <property type="component" value="Chromosome 3"/>
</dbReference>
<dbReference type="Gene3D" id="1.25.10.10">
    <property type="entry name" value="Leucine-rich Repeat Variant"/>
    <property type="match status" value="1"/>
</dbReference>
<evidence type="ECO:0000313" key="10">
    <source>
        <dbReference type="Proteomes" id="UP000324897"/>
    </source>
</evidence>
<dbReference type="OrthoDB" id="200660at2759"/>
<protein>
    <submittedName>
        <fullName evidence="9">Uncharacterized protein</fullName>
    </submittedName>
</protein>
<evidence type="ECO:0000256" key="6">
    <source>
        <dbReference type="ARBA" id="ARBA00023242"/>
    </source>
</evidence>
<accession>A0A5J9TLI6</accession>
<dbReference type="SUPFAM" id="SSF48371">
    <property type="entry name" value="ARM repeat"/>
    <property type="match status" value="1"/>
</dbReference>
<organism evidence="9 10">
    <name type="scientific">Eragrostis curvula</name>
    <name type="common">weeping love grass</name>
    <dbReference type="NCBI Taxonomy" id="38414"/>
    <lineage>
        <taxon>Eukaryota</taxon>
        <taxon>Viridiplantae</taxon>
        <taxon>Streptophyta</taxon>
        <taxon>Embryophyta</taxon>
        <taxon>Tracheophyta</taxon>
        <taxon>Spermatophyta</taxon>
        <taxon>Magnoliopsida</taxon>
        <taxon>Liliopsida</taxon>
        <taxon>Poales</taxon>
        <taxon>Poaceae</taxon>
        <taxon>PACMAD clade</taxon>
        <taxon>Chloridoideae</taxon>
        <taxon>Eragrostideae</taxon>
        <taxon>Eragrostidinae</taxon>
        <taxon>Eragrostis</taxon>
    </lineage>
</organism>
<dbReference type="InterPro" id="IPR011989">
    <property type="entry name" value="ARM-like"/>
</dbReference>
<gene>
    <name evidence="9" type="ORF">EJB05_45154</name>
</gene>
<evidence type="ECO:0000256" key="1">
    <source>
        <dbReference type="ARBA" id="ARBA00004123"/>
    </source>
</evidence>
<comment type="subcellular location">
    <subcellularLocation>
        <location evidence="1">Nucleus</location>
    </subcellularLocation>
</comment>
<evidence type="ECO:0000256" key="2">
    <source>
        <dbReference type="ARBA" id="ARBA00022618"/>
    </source>
</evidence>
<name>A0A5J9TLI6_9POAL</name>
<sequence>MAAERRLRELGRKLEAAPPAPVDALTDLLEQVLECLYGQEQLTGPSMISSMQPTLKAITREEFLKQEDEDVKVLLAFCFSETLRITASEAPFGEDVLRDIFYLIFAALSGLRDLHSKFYRRRVSMLETCANLRFCVLMLDIECDDLVTTMFRTFLEVGSDNPDEHVAKLMLTIIASTVEESMNREESLVSALLTSLGQRKTGTAVLANKFARNAFEHTAGKLEPYFKKYLISSLTGDVSSSNANVDLHRMIWEMYQCAPKLLDSSGVLDVVVPYITGELQIVLALLKADQVHIRSKAVELLGELVSLPGVSFLEHFRPLFSAFLNRLTDTAVEVRISVIKHLKRCLISNHSQPEAAEITKALSSRLLDHEESVRKEAVAALCDVACHSLCAVSVDIIKAVAEHLHDKSAVKCYTMERLTDIYKVYCLRSFDGLTNSHDLEWIAGKIFRCLFAEGIGNMDSHPLGTFLNYLQRQFSPINQSYPSAPQQFPISGHFHHVGLANRAPLAQSLPITESPSPSEPKGNGDGKRKLIEPTSIIGGKQGISVQSRTVAKHSVTNMKRIQKCTSSRKLQATKRLAVKENKESKMLDTYKELLLANTSELSENAKAEHAMALKCLRLRIFGENA</sequence>
<dbReference type="PANTHER" id="PTHR12663:SF0">
    <property type="entry name" value="PRECOCIOUS DISSOCIATION OF SISTERS 5, ISOFORM A"/>
    <property type="match status" value="1"/>
</dbReference>
<dbReference type="GO" id="GO:0006281">
    <property type="term" value="P:DNA repair"/>
    <property type="evidence" value="ECO:0007669"/>
    <property type="project" value="UniProtKB-KW"/>
</dbReference>
<keyword evidence="7" id="KW-0131">Cell cycle</keyword>
<dbReference type="GO" id="GO:0007064">
    <property type="term" value="P:mitotic sister chromatid cohesion"/>
    <property type="evidence" value="ECO:0007669"/>
    <property type="project" value="InterPro"/>
</dbReference>
<keyword evidence="4" id="KW-0498">Mitosis</keyword>
<keyword evidence="2" id="KW-0132">Cell division</keyword>
<keyword evidence="10" id="KW-1185">Reference proteome</keyword>
<evidence type="ECO:0000256" key="7">
    <source>
        <dbReference type="ARBA" id="ARBA00023306"/>
    </source>
</evidence>
<dbReference type="Pfam" id="PF20168">
    <property type="entry name" value="PDS5"/>
    <property type="match status" value="1"/>
</dbReference>
<proteinExistence type="predicted"/>
<dbReference type="GO" id="GO:0035825">
    <property type="term" value="P:homologous recombination"/>
    <property type="evidence" value="ECO:0007669"/>
    <property type="project" value="UniProtKB-ARBA"/>
</dbReference>
<dbReference type="PANTHER" id="PTHR12663">
    <property type="entry name" value="ANDROGEN INDUCED INHIBITOR OF PROLIFERATION AS3 / PDS5-RELATED"/>
    <property type="match status" value="1"/>
</dbReference>
<dbReference type="AlphaFoldDB" id="A0A5J9TLI6"/>
<dbReference type="GO" id="GO:0005634">
    <property type="term" value="C:nucleus"/>
    <property type="evidence" value="ECO:0007669"/>
    <property type="project" value="UniProtKB-SubCell"/>
</dbReference>